<comment type="caution">
    <text evidence="14">The sequence shown here is derived from an EMBL/GenBank/DDBJ whole genome shotgun (WGS) entry which is preliminary data.</text>
</comment>
<dbReference type="Proteomes" id="UP001141552">
    <property type="component" value="Unassembled WGS sequence"/>
</dbReference>
<dbReference type="FunFam" id="3.10.120.10:FF:000002">
    <property type="entry name" value="Cytochrome b5 type B"/>
    <property type="match status" value="1"/>
</dbReference>
<keyword evidence="6" id="KW-0256">Endoplasmic reticulum</keyword>
<keyword evidence="9 12" id="KW-0408">Iron</keyword>
<feature type="domain" description="Cytochrome b5 heme-binding" evidence="13">
    <location>
        <begin position="3"/>
        <end position="79"/>
    </location>
</feature>
<reference evidence="14" key="1">
    <citation type="submission" date="2022-02" db="EMBL/GenBank/DDBJ databases">
        <authorList>
            <person name="Henning P.M."/>
            <person name="McCubbin A.G."/>
            <person name="Shore J.S."/>
        </authorList>
    </citation>
    <scope>NUCLEOTIDE SEQUENCE</scope>
    <source>
        <strain evidence="14">F60SS</strain>
        <tissue evidence="14">Leaves</tissue>
    </source>
</reference>
<comment type="similarity">
    <text evidence="11 12">Belongs to the cytochrome b5 family.</text>
</comment>
<dbReference type="Pfam" id="PF00173">
    <property type="entry name" value="Cyt-b5"/>
    <property type="match status" value="1"/>
</dbReference>
<evidence type="ECO:0000256" key="8">
    <source>
        <dbReference type="ARBA" id="ARBA00022989"/>
    </source>
</evidence>
<dbReference type="SUPFAM" id="SSF55856">
    <property type="entry name" value="Cytochrome b5-like heme/steroid binding domain"/>
    <property type="match status" value="1"/>
</dbReference>
<evidence type="ECO:0000256" key="2">
    <source>
        <dbReference type="ARBA" id="ARBA00022448"/>
    </source>
</evidence>
<dbReference type="PANTHER" id="PTHR19359:SF129">
    <property type="entry name" value="CYTOCHROME B5 ISOFORM B"/>
    <property type="match status" value="1"/>
</dbReference>
<dbReference type="Gene3D" id="3.10.120.10">
    <property type="entry name" value="Cytochrome b5-like heme/steroid binding domain"/>
    <property type="match status" value="1"/>
</dbReference>
<evidence type="ECO:0000256" key="11">
    <source>
        <dbReference type="ARBA" id="ARBA00038168"/>
    </source>
</evidence>
<dbReference type="PANTHER" id="PTHR19359">
    <property type="entry name" value="CYTOCHROME B5"/>
    <property type="match status" value="1"/>
</dbReference>
<evidence type="ECO:0000259" key="13">
    <source>
        <dbReference type="PROSITE" id="PS50255"/>
    </source>
</evidence>
<dbReference type="InterPro" id="IPR036400">
    <property type="entry name" value="Cyt_B5-like_heme/steroid_sf"/>
</dbReference>
<evidence type="ECO:0000256" key="5">
    <source>
        <dbReference type="ARBA" id="ARBA00022723"/>
    </source>
</evidence>
<feature type="transmembrane region" description="Helical" evidence="12">
    <location>
        <begin position="111"/>
        <end position="130"/>
    </location>
</feature>
<sequence>MATKIIHFDELANHSTRKDCWILIHGKVYDLTTFLPDHPGGDEVLMGATAKDGTPYFEDVGHSPNAKELMKKYYIGDIDASTVPAGSKYNSVAPITPDKPAPGSGSGFPTILKFLLPLLILGIAFALGLFRKE</sequence>
<dbReference type="PROSITE" id="PS50255">
    <property type="entry name" value="CYTOCHROME_B5_2"/>
    <property type="match status" value="1"/>
</dbReference>
<protein>
    <recommendedName>
        <fullName evidence="13">Cytochrome b5 heme-binding domain-containing protein</fullName>
    </recommendedName>
</protein>
<evidence type="ECO:0000256" key="10">
    <source>
        <dbReference type="ARBA" id="ARBA00023136"/>
    </source>
</evidence>
<keyword evidence="5 12" id="KW-0479">Metal-binding</keyword>
<organism evidence="14 15">
    <name type="scientific">Turnera subulata</name>
    <dbReference type="NCBI Taxonomy" id="218843"/>
    <lineage>
        <taxon>Eukaryota</taxon>
        <taxon>Viridiplantae</taxon>
        <taxon>Streptophyta</taxon>
        <taxon>Embryophyta</taxon>
        <taxon>Tracheophyta</taxon>
        <taxon>Spermatophyta</taxon>
        <taxon>Magnoliopsida</taxon>
        <taxon>eudicotyledons</taxon>
        <taxon>Gunneridae</taxon>
        <taxon>Pentapetalae</taxon>
        <taxon>rosids</taxon>
        <taxon>fabids</taxon>
        <taxon>Malpighiales</taxon>
        <taxon>Passifloraceae</taxon>
        <taxon>Turnera</taxon>
    </lineage>
</organism>
<dbReference type="GO" id="GO:0005789">
    <property type="term" value="C:endoplasmic reticulum membrane"/>
    <property type="evidence" value="ECO:0007669"/>
    <property type="project" value="UniProtKB-SubCell"/>
</dbReference>
<dbReference type="GO" id="GO:0046872">
    <property type="term" value="F:metal ion binding"/>
    <property type="evidence" value="ECO:0007669"/>
    <property type="project" value="UniProtKB-UniRule"/>
</dbReference>
<evidence type="ECO:0000256" key="9">
    <source>
        <dbReference type="ARBA" id="ARBA00023004"/>
    </source>
</evidence>
<dbReference type="InterPro" id="IPR001199">
    <property type="entry name" value="Cyt_B5-like_heme/steroid-bd"/>
</dbReference>
<keyword evidence="7" id="KW-0249">Electron transport</keyword>
<keyword evidence="4 12" id="KW-0812">Transmembrane</keyword>
<evidence type="ECO:0000313" key="14">
    <source>
        <dbReference type="EMBL" id="KAJ4839102.1"/>
    </source>
</evidence>
<accession>A0A9Q0JFD7</accession>
<evidence type="ECO:0000256" key="3">
    <source>
        <dbReference type="ARBA" id="ARBA00022617"/>
    </source>
</evidence>
<dbReference type="OrthoDB" id="260519at2759"/>
<comment type="subcellular location">
    <subcellularLocation>
        <location evidence="1">Endoplasmic reticulum membrane</location>
        <topology evidence="1">Single-pass membrane protein</topology>
        <orientation evidence="1">Cytoplasmic side</orientation>
    </subcellularLocation>
</comment>
<evidence type="ECO:0000256" key="12">
    <source>
        <dbReference type="RuleBase" id="RU362121"/>
    </source>
</evidence>
<evidence type="ECO:0000313" key="15">
    <source>
        <dbReference type="Proteomes" id="UP001141552"/>
    </source>
</evidence>
<dbReference type="AlphaFoldDB" id="A0A9Q0JFD7"/>
<gene>
    <name evidence="14" type="ORF">Tsubulata_014910</name>
</gene>
<proteinExistence type="inferred from homology"/>
<evidence type="ECO:0000256" key="1">
    <source>
        <dbReference type="ARBA" id="ARBA00004131"/>
    </source>
</evidence>
<dbReference type="PROSITE" id="PS00191">
    <property type="entry name" value="CYTOCHROME_B5_1"/>
    <property type="match status" value="1"/>
</dbReference>
<dbReference type="InterPro" id="IPR050668">
    <property type="entry name" value="Cytochrome_b5"/>
</dbReference>
<evidence type="ECO:0000256" key="4">
    <source>
        <dbReference type="ARBA" id="ARBA00022692"/>
    </source>
</evidence>
<reference evidence="14" key="2">
    <citation type="journal article" date="2023" name="Plants (Basel)">
        <title>Annotation of the Turnera subulata (Passifloraceae) Draft Genome Reveals the S-Locus Evolved after the Divergence of Turneroideae from Passifloroideae in a Stepwise Manner.</title>
        <authorList>
            <person name="Henning P.M."/>
            <person name="Roalson E.H."/>
            <person name="Mir W."/>
            <person name="McCubbin A.G."/>
            <person name="Shore J.S."/>
        </authorList>
    </citation>
    <scope>NUCLEOTIDE SEQUENCE</scope>
    <source>
        <strain evidence="14">F60SS</strain>
    </source>
</reference>
<keyword evidence="15" id="KW-1185">Reference proteome</keyword>
<dbReference type="PRINTS" id="PR00363">
    <property type="entry name" value="CYTOCHROMEB5"/>
</dbReference>
<dbReference type="SMART" id="SM01117">
    <property type="entry name" value="Cyt-b5"/>
    <property type="match status" value="1"/>
</dbReference>
<keyword evidence="10 12" id="KW-0472">Membrane</keyword>
<keyword evidence="8 12" id="KW-1133">Transmembrane helix</keyword>
<keyword evidence="3 12" id="KW-0349">Heme</keyword>
<evidence type="ECO:0000256" key="6">
    <source>
        <dbReference type="ARBA" id="ARBA00022824"/>
    </source>
</evidence>
<evidence type="ECO:0000256" key="7">
    <source>
        <dbReference type="ARBA" id="ARBA00022982"/>
    </source>
</evidence>
<dbReference type="InterPro" id="IPR018506">
    <property type="entry name" value="Cyt_B5_heme-BS"/>
</dbReference>
<dbReference type="GO" id="GO:0020037">
    <property type="term" value="F:heme binding"/>
    <property type="evidence" value="ECO:0007669"/>
    <property type="project" value="UniProtKB-UniRule"/>
</dbReference>
<name>A0A9Q0JFD7_9ROSI</name>
<keyword evidence="2" id="KW-0813">Transport</keyword>
<dbReference type="EMBL" id="JAKUCV010003393">
    <property type="protein sequence ID" value="KAJ4839102.1"/>
    <property type="molecule type" value="Genomic_DNA"/>
</dbReference>